<accession>A0A7X4WEY5</accession>
<organism evidence="8 9">
    <name type="scientific">Photobacterium halotolerans</name>
    <dbReference type="NCBI Taxonomy" id="265726"/>
    <lineage>
        <taxon>Bacteria</taxon>
        <taxon>Pseudomonadati</taxon>
        <taxon>Pseudomonadota</taxon>
        <taxon>Gammaproteobacteria</taxon>
        <taxon>Vibrionales</taxon>
        <taxon>Vibrionaceae</taxon>
        <taxon>Photobacterium</taxon>
    </lineage>
</organism>
<feature type="active site" description="Charge relay system" evidence="6">
    <location>
        <position position="262"/>
    </location>
</feature>
<name>A0A7X4WEY5_9GAMM</name>
<dbReference type="RefSeq" id="WP_161446709.1">
    <property type="nucleotide sequence ID" value="NZ_WXWV01000082.1"/>
</dbReference>
<dbReference type="PANTHER" id="PTHR10061">
    <property type="entry name" value="S-FORMYLGLUTATHIONE HYDROLASE"/>
    <property type="match status" value="1"/>
</dbReference>
<comment type="function">
    <text evidence="7">Serine hydrolase involved in the detoxification of formaldehyde.</text>
</comment>
<sequence length="287" mass="31896">MTSESQNLQHVSQNKTFGGWLKQYTHASESLNCTMRFSVFLPSAATAEHPVPAVYWLSGLTCTDENFSQKAGAFRVAESLGIALIMPDTSPRGDDVADDDNYDLGQGAGFYLNATQSPWDKHYRMYDYIVDELPALIEAHFPVSSLKSISGHSMGGHGALTIGLKNADKYCSISAFSPISHPMVCPWGQKAFQAYLGNNKEDWRQYDACELLRQGQASLPMLVDQGDADNFLTDQLHPEALQAAAALHDSALELRMQPGYDHSYYFIASFIEDHLRFHARYLLSGRN</sequence>
<dbReference type="GO" id="GO:0005829">
    <property type="term" value="C:cytosol"/>
    <property type="evidence" value="ECO:0007669"/>
    <property type="project" value="TreeGrafter"/>
</dbReference>
<dbReference type="PANTHER" id="PTHR10061:SF1">
    <property type="entry name" value="S-FORMYLGLUTATHIONE HYDROLASE YEIG"/>
    <property type="match status" value="1"/>
</dbReference>
<evidence type="ECO:0000256" key="1">
    <source>
        <dbReference type="ARBA" id="ARBA00005622"/>
    </source>
</evidence>
<dbReference type="FunFam" id="3.40.50.1820:FF:000002">
    <property type="entry name" value="S-formylglutathione hydrolase"/>
    <property type="match status" value="1"/>
</dbReference>
<dbReference type="NCBIfam" id="TIGR02821">
    <property type="entry name" value="fghA_ester_D"/>
    <property type="match status" value="1"/>
</dbReference>
<evidence type="ECO:0000313" key="9">
    <source>
        <dbReference type="Proteomes" id="UP000465712"/>
    </source>
</evidence>
<protein>
    <recommendedName>
        <fullName evidence="5 7">S-formylglutathione hydrolase</fullName>
        <ecNumber evidence="5 7">3.1.2.12</ecNumber>
    </recommendedName>
</protein>
<dbReference type="InterPro" id="IPR029058">
    <property type="entry name" value="AB_hydrolase_fold"/>
</dbReference>
<dbReference type="EMBL" id="WXWW01000280">
    <property type="protein sequence ID" value="NAW67418.1"/>
    <property type="molecule type" value="Genomic_DNA"/>
</dbReference>
<dbReference type="Pfam" id="PF00756">
    <property type="entry name" value="Esterase"/>
    <property type="match status" value="1"/>
</dbReference>
<dbReference type="InterPro" id="IPR000801">
    <property type="entry name" value="Esterase-like"/>
</dbReference>
<dbReference type="InterPro" id="IPR014186">
    <property type="entry name" value="S-formylglutathione_hydrol"/>
</dbReference>
<dbReference type="Gene3D" id="3.40.50.1820">
    <property type="entry name" value="alpha/beta hydrolase"/>
    <property type="match status" value="1"/>
</dbReference>
<dbReference type="GO" id="GO:0018738">
    <property type="term" value="F:S-formylglutathione hydrolase activity"/>
    <property type="evidence" value="ECO:0007669"/>
    <property type="project" value="UniProtKB-UniRule"/>
</dbReference>
<dbReference type="AlphaFoldDB" id="A0A7X4WEY5"/>
<keyword evidence="3 7" id="KW-0378">Hydrolase</keyword>
<dbReference type="GO" id="GO:0052689">
    <property type="term" value="F:carboxylic ester hydrolase activity"/>
    <property type="evidence" value="ECO:0007669"/>
    <property type="project" value="UniProtKB-KW"/>
</dbReference>
<evidence type="ECO:0000256" key="2">
    <source>
        <dbReference type="ARBA" id="ARBA00022487"/>
    </source>
</evidence>
<proteinExistence type="inferred from homology"/>
<evidence type="ECO:0000256" key="5">
    <source>
        <dbReference type="NCBIfam" id="TIGR02821"/>
    </source>
</evidence>
<feature type="active site" description="Charge relay system" evidence="6">
    <location>
        <position position="229"/>
    </location>
</feature>
<evidence type="ECO:0000256" key="3">
    <source>
        <dbReference type="ARBA" id="ARBA00022801"/>
    </source>
</evidence>
<evidence type="ECO:0000256" key="4">
    <source>
        <dbReference type="ARBA" id="ARBA00047590"/>
    </source>
</evidence>
<dbReference type="GO" id="GO:0046294">
    <property type="term" value="P:formaldehyde catabolic process"/>
    <property type="evidence" value="ECO:0007669"/>
    <property type="project" value="InterPro"/>
</dbReference>
<dbReference type="Proteomes" id="UP000465712">
    <property type="component" value="Unassembled WGS sequence"/>
</dbReference>
<dbReference type="EC" id="3.1.2.12" evidence="5 7"/>
<keyword evidence="2 7" id="KW-0719">Serine esterase</keyword>
<reference evidence="8 9" key="1">
    <citation type="submission" date="2017-05" db="EMBL/GenBank/DDBJ databases">
        <title>High clonality and local adaptation shapes Vibrionaceae linages within an endangered oasis.</title>
        <authorList>
            <person name="Vazquez-Rosas-Landa M."/>
        </authorList>
    </citation>
    <scope>NUCLEOTIDE SEQUENCE [LARGE SCALE GENOMIC DNA]</scope>
    <source>
        <strain evidence="8 9">P46_P4S1P180</strain>
    </source>
</reference>
<feature type="active site" description="Charge relay system" evidence="6">
    <location>
        <position position="153"/>
    </location>
</feature>
<evidence type="ECO:0000313" key="8">
    <source>
        <dbReference type="EMBL" id="NAW67418.1"/>
    </source>
</evidence>
<comment type="similarity">
    <text evidence="1 7">Belongs to the esterase D family.</text>
</comment>
<evidence type="ECO:0000256" key="6">
    <source>
        <dbReference type="PIRSR" id="PIRSR614186-1"/>
    </source>
</evidence>
<dbReference type="SUPFAM" id="SSF53474">
    <property type="entry name" value="alpha/beta-Hydrolases"/>
    <property type="match status" value="1"/>
</dbReference>
<comment type="caution">
    <text evidence="8">The sequence shown here is derived from an EMBL/GenBank/DDBJ whole genome shotgun (WGS) entry which is preliminary data.</text>
</comment>
<gene>
    <name evidence="8" type="primary">fghA</name>
    <name evidence="8" type="ORF">CAG72_19670</name>
</gene>
<evidence type="ECO:0000256" key="7">
    <source>
        <dbReference type="RuleBase" id="RU363068"/>
    </source>
</evidence>
<comment type="catalytic activity">
    <reaction evidence="4 7">
        <text>S-formylglutathione + H2O = formate + glutathione + H(+)</text>
        <dbReference type="Rhea" id="RHEA:14961"/>
        <dbReference type="ChEBI" id="CHEBI:15377"/>
        <dbReference type="ChEBI" id="CHEBI:15378"/>
        <dbReference type="ChEBI" id="CHEBI:15740"/>
        <dbReference type="ChEBI" id="CHEBI:57688"/>
        <dbReference type="ChEBI" id="CHEBI:57925"/>
        <dbReference type="EC" id="3.1.2.12"/>
    </reaction>
</comment>